<dbReference type="Proteomes" id="UP001162090">
    <property type="component" value="Chromosome 2"/>
</dbReference>
<name>A0AA35JCX5_SACUV</name>
<evidence type="ECO:0000256" key="3">
    <source>
        <dbReference type="ARBA" id="ARBA00017689"/>
    </source>
</evidence>
<evidence type="ECO:0000256" key="4">
    <source>
        <dbReference type="ARBA" id="ARBA00022692"/>
    </source>
</evidence>
<evidence type="ECO:0000313" key="11">
    <source>
        <dbReference type="EMBL" id="CAI4055773.1"/>
    </source>
</evidence>
<evidence type="ECO:0000256" key="7">
    <source>
        <dbReference type="ARBA" id="ARBA00023128"/>
    </source>
</evidence>
<dbReference type="PANTHER" id="PTHR31586:SF1">
    <property type="entry name" value="CYTOCHROME C OXIDASE ASSEMBLY PROTEIN COX20, MITOCHONDRIAL"/>
    <property type="match status" value="1"/>
</dbReference>
<comment type="function">
    <text evidence="9">Involved in the assembly of the cytochrome c oxidase complex.</text>
</comment>
<evidence type="ECO:0000256" key="1">
    <source>
        <dbReference type="ARBA" id="ARBA00004273"/>
    </source>
</evidence>
<gene>
    <name evidence="11" type="primary">SUVC02G3520</name>
    <name evidence="11" type="ORF">SUVC_02G3520</name>
</gene>
<evidence type="ECO:0000256" key="5">
    <source>
        <dbReference type="ARBA" id="ARBA00022792"/>
    </source>
</evidence>
<keyword evidence="6" id="KW-1133">Transmembrane helix</keyword>
<sequence>MRWWPWSNQTQQQQQQQEQQQQNDRPEGEPVLTNYSRGQKILLEDTPPKFTNDLSNSQLAKKQERATLKEAWDSVRWGDFSLERLTSIPCFRDAGMLGFSSMFLMGSIIFIYHKSPAKATNWAMSSLILGSIVGWEQCRLKRQKSFQIAQLAKETVAKKEKPMLHNVVHDPALPEQWEAAQNEKQAQFQQSNQRLSQGSSEKKWYKFW</sequence>
<comment type="similarity">
    <text evidence="2 9">Belongs to the COX20 family.</text>
</comment>
<accession>A0AA35JCX5</accession>
<dbReference type="GO" id="GO:0033617">
    <property type="term" value="P:mitochondrial respiratory chain complex IV assembly"/>
    <property type="evidence" value="ECO:0007669"/>
    <property type="project" value="InterPro"/>
</dbReference>
<dbReference type="AlphaFoldDB" id="A0AA35JCX5"/>
<dbReference type="InterPro" id="IPR022533">
    <property type="entry name" value="Cox20"/>
</dbReference>
<reference evidence="11" key="1">
    <citation type="submission" date="2022-10" db="EMBL/GenBank/DDBJ databases">
        <authorList>
            <person name="Byrne P K."/>
        </authorList>
    </citation>
    <scope>NUCLEOTIDE SEQUENCE</scope>
    <source>
        <strain evidence="11">CBS7001</strain>
    </source>
</reference>
<feature type="region of interest" description="Disordered" evidence="10">
    <location>
        <begin position="181"/>
        <end position="208"/>
    </location>
</feature>
<dbReference type="GO" id="GO:0005743">
    <property type="term" value="C:mitochondrial inner membrane"/>
    <property type="evidence" value="ECO:0007669"/>
    <property type="project" value="UniProtKB-SubCell"/>
</dbReference>
<comment type="subcellular location">
    <subcellularLocation>
        <location evidence="1 9">Mitochondrion inner membrane</location>
    </subcellularLocation>
</comment>
<proteinExistence type="inferred from homology"/>
<evidence type="ECO:0000256" key="6">
    <source>
        <dbReference type="ARBA" id="ARBA00022989"/>
    </source>
</evidence>
<feature type="compositionally biased region" description="Polar residues" evidence="10">
    <location>
        <begin position="182"/>
        <end position="199"/>
    </location>
</feature>
<dbReference type="Pfam" id="PF12597">
    <property type="entry name" value="Cox20"/>
    <property type="match status" value="1"/>
</dbReference>
<evidence type="ECO:0000256" key="9">
    <source>
        <dbReference type="PIRNR" id="PIRNR007871"/>
    </source>
</evidence>
<dbReference type="PANTHER" id="PTHR31586">
    <property type="entry name" value="CYTOCHROME C OXIDASE PROTEIN 20"/>
    <property type="match status" value="1"/>
</dbReference>
<keyword evidence="4" id="KW-0812">Transmembrane</keyword>
<keyword evidence="5 9" id="KW-0999">Mitochondrion inner membrane</keyword>
<evidence type="ECO:0000256" key="8">
    <source>
        <dbReference type="ARBA" id="ARBA00023136"/>
    </source>
</evidence>
<protein>
    <recommendedName>
        <fullName evidence="3 9">Cytochrome c oxidase assembly protein COX20, mitochondrial</fullName>
    </recommendedName>
</protein>
<feature type="compositionally biased region" description="Low complexity" evidence="10">
    <location>
        <begin position="9"/>
        <end position="22"/>
    </location>
</feature>
<dbReference type="EMBL" id="OX365913">
    <property type="protein sequence ID" value="CAI4055773.1"/>
    <property type="molecule type" value="Genomic_DNA"/>
</dbReference>
<keyword evidence="7 9" id="KW-0496">Mitochondrion</keyword>
<organism evidence="11 12">
    <name type="scientific">Saccharomyces uvarum</name>
    <name type="common">Yeast</name>
    <name type="synonym">Saccharomyces bayanus var. uvarum</name>
    <dbReference type="NCBI Taxonomy" id="230603"/>
    <lineage>
        <taxon>Eukaryota</taxon>
        <taxon>Fungi</taxon>
        <taxon>Dikarya</taxon>
        <taxon>Ascomycota</taxon>
        <taxon>Saccharomycotina</taxon>
        <taxon>Saccharomycetes</taxon>
        <taxon>Saccharomycetales</taxon>
        <taxon>Saccharomycetaceae</taxon>
        <taxon>Saccharomyces</taxon>
    </lineage>
</organism>
<evidence type="ECO:0000256" key="10">
    <source>
        <dbReference type="SAM" id="MobiDB-lite"/>
    </source>
</evidence>
<keyword evidence="8 9" id="KW-0472">Membrane</keyword>
<feature type="region of interest" description="Disordered" evidence="10">
    <location>
        <begin position="1"/>
        <end position="32"/>
    </location>
</feature>
<evidence type="ECO:0000313" key="12">
    <source>
        <dbReference type="Proteomes" id="UP001162090"/>
    </source>
</evidence>
<evidence type="ECO:0000256" key="2">
    <source>
        <dbReference type="ARBA" id="ARBA00009575"/>
    </source>
</evidence>
<dbReference type="PIRSF" id="PIRSF007871">
    <property type="entry name" value="Cox20"/>
    <property type="match status" value="1"/>
</dbReference>